<keyword evidence="2" id="KW-0238">DNA-binding</keyword>
<proteinExistence type="predicted"/>
<comment type="caution">
    <text evidence="5">The sequence shown here is derived from an EMBL/GenBank/DDBJ whole genome shotgun (WGS) entry which is preliminary data.</text>
</comment>
<reference evidence="5 6" key="1">
    <citation type="submission" date="2020-02" db="EMBL/GenBank/DDBJ databases">
        <title>Sequencing the genomes of 1000 actinobacteria strains.</title>
        <authorList>
            <person name="Klenk H.-P."/>
        </authorList>
    </citation>
    <scope>NUCLEOTIDE SEQUENCE [LARGE SCALE GENOMIC DNA]</scope>
    <source>
        <strain evidence="5 6">DSM 19609</strain>
    </source>
</reference>
<organism evidence="5 6">
    <name type="scientific">Brooklawnia cerclae</name>
    <dbReference type="NCBI Taxonomy" id="349934"/>
    <lineage>
        <taxon>Bacteria</taxon>
        <taxon>Bacillati</taxon>
        <taxon>Actinomycetota</taxon>
        <taxon>Actinomycetes</taxon>
        <taxon>Propionibacteriales</taxon>
        <taxon>Propionibacteriaceae</taxon>
        <taxon>Brooklawnia</taxon>
    </lineage>
</organism>
<dbReference type="Pfam" id="PF13377">
    <property type="entry name" value="Peripla_BP_3"/>
    <property type="match status" value="1"/>
</dbReference>
<keyword evidence="6" id="KW-1185">Reference proteome</keyword>
<dbReference type="CDD" id="cd01392">
    <property type="entry name" value="HTH_LacI"/>
    <property type="match status" value="1"/>
</dbReference>
<gene>
    <name evidence="5" type="ORF">FB473_001995</name>
</gene>
<evidence type="ECO:0000256" key="3">
    <source>
        <dbReference type="ARBA" id="ARBA00023163"/>
    </source>
</evidence>
<evidence type="ECO:0000256" key="2">
    <source>
        <dbReference type="ARBA" id="ARBA00023125"/>
    </source>
</evidence>
<dbReference type="Gene3D" id="3.40.50.2300">
    <property type="match status" value="2"/>
</dbReference>
<evidence type="ECO:0000313" key="6">
    <source>
        <dbReference type="Proteomes" id="UP000749311"/>
    </source>
</evidence>
<keyword evidence="1" id="KW-0805">Transcription regulation</keyword>
<dbReference type="InterPro" id="IPR028082">
    <property type="entry name" value="Peripla_BP_I"/>
</dbReference>
<keyword evidence="3" id="KW-0804">Transcription</keyword>
<dbReference type="SUPFAM" id="SSF53822">
    <property type="entry name" value="Periplasmic binding protein-like I"/>
    <property type="match status" value="1"/>
</dbReference>
<dbReference type="Pfam" id="PF00356">
    <property type="entry name" value="LacI"/>
    <property type="match status" value="1"/>
</dbReference>
<dbReference type="RefSeq" id="WP_341770085.1">
    <property type="nucleotide sequence ID" value="NZ_BAAAOO010000013.1"/>
</dbReference>
<protein>
    <submittedName>
        <fullName evidence="5">LacI family transcriptional regulator</fullName>
    </submittedName>
</protein>
<dbReference type="EMBL" id="JAAMOZ010000001">
    <property type="protein sequence ID" value="NIH57350.1"/>
    <property type="molecule type" value="Genomic_DNA"/>
</dbReference>
<evidence type="ECO:0000259" key="4">
    <source>
        <dbReference type="PROSITE" id="PS50932"/>
    </source>
</evidence>
<dbReference type="InterPro" id="IPR010982">
    <property type="entry name" value="Lambda_DNA-bd_dom_sf"/>
</dbReference>
<dbReference type="Proteomes" id="UP000749311">
    <property type="component" value="Unassembled WGS sequence"/>
</dbReference>
<feature type="domain" description="HTH lacI-type" evidence="4">
    <location>
        <begin position="6"/>
        <end position="60"/>
    </location>
</feature>
<dbReference type="PANTHER" id="PTHR30146">
    <property type="entry name" value="LACI-RELATED TRANSCRIPTIONAL REPRESSOR"/>
    <property type="match status" value="1"/>
</dbReference>
<sequence length="334" mass="36086">MSDKPATIYDVAAAAGVSPSTVSRAFSRPGRVSSRTAARIQQVATELGYRAPRVVREEVGRQSKMLGIGLTDITNPYFFSIIRGAEHVAVAEGYQMMLSDSEETDDYERQLLERTMPLLDGMIIAASRLSDAALRAAAKSTPTVVLNRLVPGLPCVITDMARGMRRALEHLAEFGHRQVAYVSGPTASWSDGARWRAFREGCYELDLVEHRIGPTPPTVRGGMGILPHIRDRRVTAVVCYNDLISIGIMRAAKAQGLSIPGDLSVVGFDNIFASDLVTPGLTTVASPLSLLGERGARTVIALVNRQPPETTPEKPSILPMRLIIRESTGPAPKA</sequence>
<dbReference type="PANTHER" id="PTHR30146:SF138">
    <property type="entry name" value="TRANSCRIPTIONAL REGULATORY PROTEIN"/>
    <property type="match status" value="1"/>
</dbReference>
<dbReference type="SUPFAM" id="SSF47413">
    <property type="entry name" value="lambda repressor-like DNA-binding domains"/>
    <property type="match status" value="1"/>
</dbReference>
<dbReference type="InterPro" id="IPR046335">
    <property type="entry name" value="LacI/GalR-like_sensor"/>
</dbReference>
<dbReference type="PROSITE" id="PS50932">
    <property type="entry name" value="HTH_LACI_2"/>
    <property type="match status" value="1"/>
</dbReference>
<evidence type="ECO:0000256" key="1">
    <source>
        <dbReference type="ARBA" id="ARBA00023015"/>
    </source>
</evidence>
<name>A0ABX0SG27_9ACTN</name>
<evidence type="ECO:0000313" key="5">
    <source>
        <dbReference type="EMBL" id="NIH57350.1"/>
    </source>
</evidence>
<dbReference type="Gene3D" id="1.10.260.40">
    <property type="entry name" value="lambda repressor-like DNA-binding domains"/>
    <property type="match status" value="1"/>
</dbReference>
<dbReference type="CDD" id="cd06267">
    <property type="entry name" value="PBP1_LacI_sugar_binding-like"/>
    <property type="match status" value="1"/>
</dbReference>
<dbReference type="SMART" id="SM00354">
    <property type="entry name" value="HTH_LACI"/>
    <property type="match status" value="1"/>
</dbReference>
<dbReference type="InterPro" id="IPR000843">
    <property type="entry name" value="HTH_LacI"/>
</dbReference>
<accession>A0ABX0SG27</accession>